<evidence type="ECO:0000313" key="2">
    <source>
        <dbReference type="EMBL" id="KIC11014.1"/>
    </source>
</evidence>
<dbReference type="Pfam" id="PF06097">
    <property type="entry name" value="DUF945"/>
    <property type="match status" value="1"/>
</dbReference>
<feature type="region of interest" description="Disordered" evidence="1">
    <location>
        <begin position="500"/>
        <end position="521"/>
    </location>
</feature>
<dbReference type="InterPro" id="IPR010352">
    <property type="entry name" value="DUF945"/>
</dbReference>
<dbReference type="PATRIC" id="fig|1056807.3.peg.607"/>
<dbReference type="Proteomes" id="UP000031390">
    <property type="component" value="Unassembled WGS sequence"/>
</dbReference>
<organism evidence="2 3">
    <name type="scientific">Morococcus cerebrosus</name>
    <dbReference type="NCBI Taxonomy" id="1056807"/>
    <lineage>
        <taxon>Bacteria</taxon>
        <taxon>Pseudomonadati</taxon>
        <taxon>Pseudomonadota</taxon>
        <taxon>Betaproteobacteria</taxon>
        <taxon>Neisseriales</taxon>
        <taxon>Neisseriaceae</taxon>
        <taxon>Morococcus</taxon>
    </lineage>
</organism>
<name>A0A0C1EG02_9NEIS</name>
<reference evidence="2 3" key="1">
    <citation type="submission" date="2014-12" db="EMBL/GenBank/DDBJ databases">
        <title>Genome sequence of Morococcus cerebrosus.</title>
        <authorList>
            <person name="Shin S.-K."/>
            <person name="Yi H."/>
        </authorList>
    </citation>
    <scope>NUCLEOTIDE SEQUENCE [LARGE SCALE GENOMIC DNA]</scope>
    <source>
        <strain evidence="2 3">CIP 81.93</strain>
    </source>
</reference>
<feature type="compositionally biased region" description="Acidic residues" evidence="1">
    <location>
        <begin position="505"/>
        <end position="514"/>
    </location>
</feature>
<evidence type="ECO:0000256" key="1">
    <source>
        <dbReference type="SAM" id="MobiDB-lite"/>
    </source>
</evidence>
<comment type="caution">
    <text evidence="2">The sequence shown here is derived from an EMBL/GenBank/DDBJ whole genome shotgun (WGS) entry which is preliminary data.</text>
</comment>
<accession>A0A0C1EG02</accession>
<protein>
    <recommendedName>
        <fullName evidence="4">DUF945 domain-containing protein</fullName>
    </recommendedName>
</protein>
<gene>
    <name evidence="2" type="ORF">MCC93_06320</name>
</gene>
<dbReference type="AlphaFoldDB" id="A0A0C1EG02"/>
<proteinExistence type="predicted"/>
<sequence length="521" mass="57932">MSEAMKKYLIPVAAVAVAAVLGTPYYLGIKAEESLTAQQKLLQDSGFLTVESHQYERGWFSATETTVIRLKPTLLQNTQKYLPDNLKTILQEPITVINHISHGPFAGDIGTQAHIETEFKYHPETEKALSRFFGKQTPVTMSNTIYFSGSGKLDLSIPAFDYEELSGIKLNWKGLSGHTDYKKDFQSYSHDYLAPSLQVKLADKGDISLENLHFQSETTSGLNKLSLGKSSTTLDKFLLQWKDNIDYNIKLNELVNLVTNLQIGAFINPTGSIPPSKIEVSKLKFETDTHEADKFINSEGRFQFQDLTYGDEKYGPLDINIAAEHLDASGLLALKNKFAEIADKKMSEEEIQNALIQTAKNEASSLFTNNPILNVKTFKFTMPQGDVDVSGKLLFKGLVVKDLNSLSDMLKKTEAGFDMAVPQKLLEQLAISQARSIFSVNPEDEANGQAGIEDVTETLRLMVESTIRSMADEKYLTLENGTVKTKMTLQNGELKLNGKVLQSDSEPDFDETDMVSEPSHP</sequence>
<evidence type="ECO:0008006" key="4">
    <source>
        <dbReference type="Google" id="ProtNLM"/>
    </source>
</evidence>
<dbReference type="EMBL" id="JUFZ01000025">
    <property type="protein sequence ID" value="KIC11014.1"/>
    <property type="molecule type" value="Genomic_DNA"/>
</dbReference>
<evidence type="ECO:0000313" key="3">
    <source>
        <dbReference type="Proteomes" id="UP000031390"/>
    </source>
</evidence>